<evidence type="ECO:0000313" key="3">
    <source>
        <dbReference type="Proteomes" id="UP000053144"/>
    </source>
</evidence>
<reference evidence="3" key="1">
    <citation type="journal article" date="2015" name="Proc. Natl. Acad. Sci. U.S.A.">
        <title>Genome sequencing of adzuki bean (Vigna angularis) provides insight into high starch and low fat accumulation and domestication.</title>
        <authorList>
            <person name="Yang K."/>
            <person name="Tian Z."/>
            <person name="Chen C."/>
            <person name="Luo L."/>
            <person name="Zhao B."/>
            <person name="Wang Z."/>
            <person name="Yu L."/>
            <person name="Li Y."/>
            <person name="Sun Y."/>
            <person name="Li W."/>
            <person name="Chen Y."/>
            <person name="Li Y."/>
            <person name="Zhang Y."/>
            <person name="Ai D."/>
            <person name="Zhao J."/>
            <person name="Shang C."/>
            <person name="Ma Y."/>
            <person name="Wu B."/>
            <person name="Wang M."/>
            <person name="Gao L."/>
            <person name="Sun D."/>
            <person name="Zhang P."/>
            <person name="Guo F."/>
            <person name="Wang W."/>
            <person name="Li Y."/>
            <person name="Wang J."/>
            <person name="Varshney R.K."/>
            <person name="Wang J."/>
            <person name="Ling H.Q."/>
            <person name="Wan P."/>
        </authorList>
    </citation>
    <scope>NUCLEOTIDE SEQUENCE</scope>
    <source>
        <strain evidence="3">cv. Jingnong 6</strain>
    </source>
</reference>
<feature type="compositionally biased region" description="Basic and acidic residues" evidence="1">
    <location>
        <begin position="47"/>
        <end position="61"/>
    </location>
</feature>
<organism evidence="2 3">
    <name type="scientific">Phaseolus angularis</name>
    <name type="common">Azuki bean</name>
    <name type="synonym">Vigna angularis</name>
    <dbReference type="NCBI Taxonomy" id="3914"/>
    <lineage>
        <taxon>Eukaryota</taxon>
        <taxon>Viridiplantae</taxon>
        <taxon>Streptophyta</taxon>
        <taxon>Embryophyta</taxon>
        <taxon>Tracheophyta</taxon>
        <taxon>Spermatophyta</taxon>
        <taxon>Magnoliopsida</taxon>
        <taxon>eudicotyledons</taxon>
        <taxon>Gunneridae</taxon>
        <taxon>Pentapetalae</taxon>
        <taxon>rosids</taxon>
        <taxon>fabids</taxon>
        <taxon>Fabales</taxon>
        <taxon>Fabaceae</taxon>
        <taxon>Papilionoideae</taxon>
        <taxon>50 kb inversion clade</taxon>
        <taxon>NPAAA clade</taxon>
        <taxon>indigoferoid/millettioid clade</taxon>
        <taxon>Phaseoleae</taxon>
        <taxon>Vigna</taxon>
    </lineage>
</organism>
<dbReference type="EMBL" id="CM003374">
    <property type="protein sequence ID" value="KOM41274.1"/>
    <property type="molecule type" value="Genomic_DNA"/>
</dbReference>
<proteinExistence type="predicted"/>
<feature type="region of interest" description="Disordered" evidence="1">
    <location>
        <begin position="41"/>
        <end position="61"/>
    </location>
</feature>
<evidence type="ECO:0000256" key="1">
    <source>
        <dbReference type="SAM" id="MobiDB-lite"/>
    </source>
</evidence>
<evidence type="ECO:0000313" key="2">
    <source>
        <dbReference type="EMBL" id="KOM41274.1"/>
    </source>
</evidence>
<dbReference type="AlphaFoldDB" id="A0A0L9UFE7"/>
<gene>
    <name evidence="2" type="ORF">LR48_Vigan04g147200</name>
</gene>
<feature type="region of interest" description="Disordered" evidence="1">
    <location>
        <begin position="1"/>
        <end position="24"/>
    </location>
</feature>
<protein>
    <submittedName>
        <fullName evidence="2">Uncharacterized protein</fullName>
    </submittedName>
</protein>
<name>A0A0L9UFE7_PHAAN</name>
<dbReference type="Proteomes" id="UP000053144">
    <property type="component" value="Chromosome 4"/>
</dbReference>
<accession>A0A0L9UFE7</accession>
<dbReference type="Gramene" id="KOM41274">
    <property type="protein sequence ID" value="KOM41274"/>
    <property type="gene ID" value="LR48_Vigan04g147200"/>
</dbReference>
<sequence length="109" mass="11985">MDYQSCFPDSGTPQHIQAHGGYSDQAGHLLKPATVREVATEELEEAGGEHGMREGSEGGDKKICEEVEMVVQKLQEMVVIVNRREGRMEVCGTMGKGKMENKSMLGLLF</sequence>